<feature type="compositionally biased region" description="Acidic residues" evidence="1">
    <location>
        <begin position="114"/>
        <end position="123"/>
    </location>
</feature>
<feature type="compositionally biased region" description="Pro residues" evidence="1">
    <location>
        <begin position="99"/>
        <end position="111"/>
    </location>
</feature>
<evidence type="ECO:0000313" key="3">
    <source>
        <dbReference type="EMBL" id="KAE9990202.1"/>
    </source>
</evidence>
<comment type="caution">
    <text evidence="3">The sequence shown here is derived from an EMBL/GenBank/DDBJ whole genome shotgun (WGS) entry which is preliminary data.</text>
</comment>
<feature type="region of interest" description="Disordered" evidence="1">
    <location>
        <begin position="61"/>
        <end position="177"/>
    </location>
</feature>
<feature type="compositionally biased region" description="Polar residues" evidence="1">
    <location>
        <begin position="147"/>
        <end position="160"/>
    </location>
</feature>
<organism evidence="3 4">
    <name type="scientific">Venturia inaequalis</name>
    <name type="common">Apple scab fungus</name>
    <dbReference type="NCBI Taxonomy" id="5025"/>
    <lineage>
        <taxon>Eukaryota</taxon>
        <taxon>Fungi</taxon>
        <taxon>Dikarya</taxon>
        <taxon>Ascomycota</taxon>
        <taxon>Pezizomycotina</taxon>
        <taxon>Dothideomycetes</taxon>
        <taxon>Pleosporomycetidae</taxon>
        <taxon>Venturiales</taxon>
        <taxon>Venturiaceae</taxon>
        <taxon>Venturia</taxon>
    </lineage>
</organism>
<dbReference type="EMBL" id="WNWR01000148">
    <property type="protein sequence ID" value="KAE9990202.1"/>
    <property type="molecule type" value="Genomic_DNA"/>
</dbReference>
<sequence>MRASLLLLPSLVLAVPVAYSHLPFSDSSSLTLLKAREVAGWFDGIFAKGSKTGNYYSGSDGSWDVIEPTKKPSAAQEDEPTEPKPAKAKPAPAPAKAKPAPPKAKPAPPKEPVVEEEEAEEEAPAPPPKPVSKPSSNKSAAKPANPTTKQQAKTSESIGSGWNPDEPKQNKGLFGSF</sequence>
<feature type="chain" id="PRO_5034575702" evidence="2">
    <location>
        <begin position="21"/>
        <end position="177"/>
    </location>
</feature>
<feature type="compositionally biased region" description="Low complexity" evidence="1">
    <location>
        <begin position="132"/>
        <end position="146"/>
    </location>
</feature>
<accession>A0A8H3VMM4</accession>
<keyword evidence="2" id="KW-0732">Signal</keyword>
<proteinExistence type="predicted"/>
<evidence type="ECO:0000256" key="1">
    <source>
        <dbReference type="SAM" id="MobiDB-lite"/>
    </source>
</evidence>
<keyword evidence="4" id="KW-1185">Reference proteome</keyword>
<name>A0A8H3VMM4_VENIN</name>
<dbReference type="AlphaFoldDB" id="A0A8H3VMM4"/>
<evidence type="ECO:0000313" key="4">
    <source>
        <dbReference type="Proteomes" id="UP000490939"/>
    </source>
</evidence>
<feature type="compositionally biased region" description="Low complexity" evidence="1">
    <location>
        <begin position="88"/>
        <end position="98"/>
    </location>
</feature>
<dbReference type="Proteomes" id="UP000490939">
    <property type="component" value="Unassembled WGS sequence"/>
</dbReference>
<reference evidence="3 4" key="1">
    <citation type="submission" date="2019-07" db="EMBL/GenBank/DDBJ databases">
        <title>Venturia inaequalis Genome Resource.</title>
        <authorList>
            <person name="Lichtner F.J."/>
        </authorList>
    </citation>
    <scope>NUCLEOTIDE SEQUENCE [LARGE SCALE GENOMIC DNA]</scope>
    <source>
        <strain evidence="3 4">DMI_063113</strain>
    </source>
</reference>
<protein>
    <submittedName>
        <fullName evidence="3">Uncharacterized protein</fullName>
    </submittedName>
</protein>
<feature type="signal peptide" evidence="2">
    <location>
        <begin position="1"/>
        <end position="20"/>
    </location>
</feature>
<gene>
    <name evidence="3" type="ORF">EG327_001714</name>
</gene>
<evidence type="ECO:0000256" key="2">
    <source>
        <dbReference type="SAM" id="SignalP"/>
    </source>
</evidence>